<sequence>PSYHDVIFSNNSTSKVRMMQLGIINYINMGYLSPLGEVRSSCNLPRIPLIASKYRKIRLLREKKIGMKELISLLST</sequence>
<name>A0AAD8AJ14_DIPPU</name>
<feature type="non-terminal residue" evidence="1">
    <location>
        <position position="76"/>
    </location>
</feature>
<protein>
    <submittedName>
        <fullName evidence="1">Uncharacterized protein</fullName>
    </submittedName>
</protein>
<feature type="non-terminal residue" evidence="1">
    <location>
        <position position="1"/>
    </location>
</feature>
<dbReference type="EMBL" id="JASPKZ010000835">
    <property type="protein sequence ID" value="KAJ9599087.1"/>
    <property type="molecule type" value="Genomic_DNA"/>
</dbReference>
<reference evidence="1" key="2">
    <citation type="submission" date="2023-05" db="EMBL/GenBank/DDBJ databases">
        <authorList>
            <person name="Fouks B."/>
        </authorList>
    </citation>
    <scope>NUCLEOTIDE SEQUENCE</scope>
    <source>
        <strain evidence="1">Stay&amp;Tobe</strain>
        <tissue evidence="1">Testes</tissue>
    </source>
</reference>
<keyword evidence="2" id="KW-1185">Reference proteome</keyword>
<comment type="caution">
    <text evidence="1">The sequence shown here is derived from an EMBL/GenBank/DDBJ whole genome shotgun (WGS) entry which is preliminary data.</text>
</comment>
<evidence type="ECO:0000313" key="1">
    <source>
        <dbReference type="EMBL" id="KAJ9599087.1"/>
    </source>
</evidence>
<proteinExistence type="predicted"/>
<evidence type="ECO:0000313" key="2">
    <source>
        <dbReference type="Proteomes" id="UP001233999"/>
    </source>
</evidence>
<gene>
    <name evidence="1" type="ORF">L9F63_010424</name>
</gene>
<dbReference type="AlphaFoldDB" id="A0AAD8AJ14"/>
<reference evidence="1" key="1">
    <citation type="journal article" date="2023" name="IScience">
        <title>Live-bearing cockroach genome reveals convergent evolutionary mechanisms linked to viviparity in insects and beyond.</title>
        <authorList>
            <person name="Fouks B."/>
            <person name="Harrison M.C."/>
            <person name="Mikhailova A.A."/>
            <person name="Marchal E."/>
            <person name="English S."/>
            <person name="Carruthers M."/>
            <person name="Jennings E.C."/>
            <person name="Chiamaka E.L."/>
            <person name="Frigard R.A."/>
            <person name="Pippel M."/>
            <person name="Attardo G.M."/>
            <person name="Benoit J.B."/>
            <person name="Bornberg-Bauer E."/>
            <person name="Tobe S.S."/>
        </authorList>
    </citation>
    <scope>NUCLEOTIDE SEQUENCE</scope>
    <source>
        <strain evidence="1">Stay&amp;Tobe</strain>
    </source>
</reference>
<dbReference type="Proteomes" id="UP001233999">
    <property type="component" value="Unassembled WGS sequence"/>
</dbReference>
<organism evidence="1 2">
    <name type="scientific">Diploptera punctata</name>
    <name type="common">Pacific beetle cockroach</name>
    <dbReference type="NCBI Taxonomy" id="6984"/>
    <lineage>
        <taxon>Eukaryota</taxon>
        <taxon>Metazoa</taxon>
        <taxon>Ecdysozoa</taxon>
        <taxon>Arthropoda</taxon>
        <taxon>Hexapoda</taxon>
        <taxon>Insecta</taxon>
        <taxon>Pterygota</taxon>
        <taxon>Neoptera</taxon>
        <taxon>Polyneoptera</taxon>
        <taxon>Dictyoptera</taxon>
        <taxon>Blattodea</taxon>
        <taxon>Blaberoidea</taxon>
        <taxon>Blaberidae</taxon>
        <taxon>Diplopterinae</taxon>
        <taxon>Diploptera</taxon>
    </lineage>
</organism>
<accession>A0AAD8AJ14</accession>